<comment type="caution">
    <text evidence="2">The sequence shown here is derived from an EMBL/GenBank/DDBJ whole genome shotgun (WGS) entry which is preliminary data.</text>
</comment>
<dbReference type="Proteomes" id="UP000077671">
    <property type="component" value="Unassembled WGS sequence"/>
</dbReference>
<feature type="region of interest" description="Disordered" evidence="1">
    <location>
        <begin position="1"/>
        <end position="20"/>
    </location>
</feature>
<feature type="compositionally biased region" description="Polar residues" evidence="1">
    <location>
        <begin position="1"/>
        <end position="15"/>
    </location>
</feature>
<feature type="region of interest" description="Disordered" evidence="1">
    <location>
        <begin position="113"/>
        <end position="147"/>
    </location>
</feature>
<evidence type="ECO:0000313" key="3">
    <source>
        <dbReference type="Proteomes" id="UP000077671"/>
    </source>
</evidence>
<feature type="compositionally biased region" description="Low complexity" evidence="1">
    <location>
        <begin position="66"/>
        <end position="81"/>
    </location>
</feature>
<feature type="compositionally biased region" description="Pro residues" evidence="1">
    <location>
        <begin position="116"/>
        <end position="128"/>
    </location>
</feature>
<accession>A0A177U089</accession>
<organism evidence="2 3">
    <name type="scientific">Tilletia caries</name>
    <name type="common">wheat bunt fungus</name>
    <dbReference type="NCBI Taxonomy" id="13290"/>
    <lineage>
        <taxon>Eukaryota</taxon>
        <taxon>Fungi</taxon>
        <taxon>Dikarya</taxon>
        <taxon>Basidiomycota</taxon>
        <taxon>Ustilaginomycotina</taxon>
        <taxon>Exobasidiomycetes</taxon>
        <taxon>Tilletiales</taxon>
        <taxon>Tilletiaceae</taxon>
        <taxon>Tilletia</taxon>
    </lineage>
</organism>
<reference evidence="2" key="1">
    <citation type="submission" date="2016-04" db="EMBL/GenBank/DDBJ databases">
        <authorList>
            <person name="Nguyen H.D."/>
            <person name="Kesanakurti P."/>
            <person name="Cullis J."/>
            <person name="Levesque C.A."/>
            <person name="Hambleton S."/>
        </authorList>
    </citation>
    <scope>NUCLEOTIDE SEQUENCE</scope>
    <source>
        <strain evidence="2">DAOMC 238032</strain>
    </source>
</reference>
<feature type="region of interest" description="Disordered" evidence="1">
    <location>
        <begin position="28"/>
        <end position="101"/>
    </location>
</feature>
<sequence length="245" mass="26773">MSLQSRFGFNPSQGSPGMDVVRSYMEEGSQVSPMYQQQHSYPSSPSITVHGPPQHHQSVLHHHGPQHGQYPQHQPSHQYGPLHQHGPQLGHYGSFPPHNGQIAAAVGQQGLLTTPVVPPASPAPPAPAKDPAAAAAASGRKTGPTDKTVAKRYLNEVEVVARIDTQIQAWVKASMKSVYEEMRTVSQARVDTMLQKYSVVVDSFHAQVLRTDGSDELRPSDDGNVYLRVNHDSLEKYFGALHKVD</sequence>
<feature type="compositionally biased region" description="Low complexity" evidence="1">
    <location>
        <begin position="32"/>
        <end position="46"/>
    </location>
</feature>
<proteinExistence type="predicted"/>
<evidence type="ECO:0000313" key="2">
    <source>
        <dbReference type="EMBL" id="KAE8245760.1"/>
    </source>
</evidence>
<protein>
    <submittedName>
        <fullName evidence="2">Uncharacterized protein</fullName>
    </submittedName>
</protein>
<dbReference type="EMBL" id="LWDD02001754">
    <property type="protein sequence ID" value="KAE8245760.1"/>
    <property type="molecule type" value="Genomic_DNA"/>
</dbReference>
<name>A0A177U089_9BASI</name>
<dbReference type="AlphaFoldDB" id="A0A177U089"/>
<reference evidence="2" key="2">
    <citation type="journal article" date="2019" name="IMA Fungus">
        <title>Genome sequencing and comparison of five Tilletia species to identify candidate genes for the detection of regulated species infecting wheat.</title>
        <authorList>
            <person name="Nguyen H.D.T."/>
            <person name="Sultana T."/>
            <person name="Kesanakurti P."/>
            <person name="Hambleton S."/>
        </authorList>
    </citation>
    <scope>NUCLEOTIDE SEQUENCE</scope>
    <source>
        <strain evidence="2">DAOMC 238032</strain>
    </source>
</reference>
<gene>
    <name evidence="2" type="ORF">A4X03_0g7428</name>
</gene>
<evidence type="ECO:0000256" key="1">
    <source>
        <dbReference type="SAM" id="MobiDB-lite"/>
    </source>
</evidence>